<accession>B9M8X0</accession>
<evidence type="ECO:0000256" key="4">
    <source>
        <dbReference type="ARBA" id="ARBA00044042"/>
    </source>
</evidence>
<evidence type="ECO:0000256" key="3">
    <source>
        <dbReference type="ARBA" id="ARBA00043995"/>
    </source>
</evidence>
<dbReference type="AlphaFoldDB" id="B9M8X0"/>
<sequence length="354" mass="40016">MLIKNEQKKILVMRYRFIGDTILTVPFLRNLRRAEPDAFIAWMVAPGSSEVVKGIPYVDELIYWDPVTIHADSRGTHRTLASKLAFFKELRSRHFDKVYVLKRSFSSALLAWLSGAKDRVGFDTEGRGFLLTGRVPYRHDQHEVQNFLDVLRADGVPVADDHLEAWISAEEQQFADQYMAEHGVGADEQLLAVHPFAANPVRGWHEDNFVEVANRLQRLYKARIVLFGGGRDVERAQYMRQRISPEPVMVVGSTTLRQTMAILARCQLLVCNDSGIMHLGAALGVPLVAIFGPQSPVKFGPWGKGCRVEYSEFKCSPCRQKFFTECKPSPRGKPECVEAVQIEQVIKCVADVRN</sequence>
<dbReference type="GO" id="GO:0008713">
    <property type="term" value="F:ADP-heptose-lipopolysaccharide heptosyltransferase activity"/>
    <property type="evidence" value="ECO:0007669"/>
    <property type="project" value="UniProtKB-EC"/>
</dbReference>
<dbReference type="KEGG" id="geo:Geob_2111"/>
<protein>
    <recommendedName>
        <fullName evidence="4">lipopolysaccharide heptosyltransferase II</fullName>
        <ecNumber evidence="4">2.4.99.24</ecNumber>
    </recommendedName>
</protein>
<dbReference type="GO" id="GO:0005829">
    <property type="term" value="C:cytosol"/>
    <property type="evidence" value="ECO:0007669"/>
    <property type="project" value="TreeGrafter"/>
</dbReference>
<dbReference type="PANTHER" id="PTHR30160">
    <property type="entry name" value="TETRAACYLDISACCHARIDE 4'-KINASE-RELATED"/>
    <property type="match status" value="1"/>
</dbReference>
<dbReference type="STRING" id="316067.Geob_2111"/>
<dbReference type="CDD" id="cd03789">
    <property type="entry name" value="GT9_LPS_heptosyltransferase"/>
    <property type="match status" value="1"/>
</dbReference>
<dbReference type="InterPro" id="IPR002201">
    <property type="entry name" value="Glyco_trans_9"/>
</dbReference>
<evidence type="ECO:0000313" key="6">
    <source>
        <dbReference type="EMBL" id="ACM20466.1"/>
    </source>
</evidence>
<dbReference type="InterPro" id="IPR011910">
    <property type="entry name" value="RfaF"/>
</dbReference>
<comment type="similarity">
    <text evidence="3">Belongs to the glycosyltransferase 9 family.</text>
</comment>
<dbReference type="GO" id="GO:0009244">
    <property type="term" value="P:lipopolysaccharide core region biosynthetic process"/>
    <property type="evidence" value="ECO:0007669"/>
    <property type="project" value="TreeGrafter"/>
</dbReference>
<dbReference type="RefSeq" id="WP_012647195.1">
    <property type="nucleotide sequence ID" value="NC_011979.1"/>
</dbReference>
<evidence type="ECO:0000256" key="2">
    <source>
        <dbReference type="ARBA" id="ARBA00022679"/>
    </source>
</evidence>
<dbReference type="Pfam" id="PF01075">
    <property type="entry name" value="Glyco_transf_9"/>
    <property type="match status" value="1"/>
</dbReference>
<dbReference type="CAZy" id="GT9">
    <property type="family name" value="Glycosyltransferase Family 9"/>
</dbReference>
<evidence type="ECO:0000313" key="7">
    <source>
        <dbReference type="Proteomes" id="UP000007721"/>
    </source>
</evidence>
<organism evidence="6 7">
    <name type="scientific">Geotalea daltonii (strain DSM 22248 / JCM 15807 / FRC-32)</name>
    <name type="common">Geobacter daltonii</name>
    <dbReference type="NCBI Taxonomy" id="316067"/>
    <lineage>
        <taxon>Bacteria</taxon>
        <taxon>Pseudomonadati</taxon>
        <taxon>Thermodesulfobacteriota</taxon>
        <taxon>Desulfuromonadia</taxon>
        <taxon>Geobacterales</taxon>
        <taxon>Geobacteraceae</taxon>
        <taxon>Geotalea</taxon>
    </lineage>
</organism>
<gene>
    <name evidence="6" type="ordered locus">Geob_2111</name>
</gene>
<keyword evidence="1" id="KW-0328">Glycosyltransferase</keyword>
<keyword evidence="7" id="KW-1185">Reference proteome</keyword>
<dbReference type="HOGENOM" id="CLU_038371_0_0_7"/>
<evidence type="ECO:0000256" key="1">
    <source>
        <dbReference type="ARBA" id="ARBA00022676"/>
    </source>
</evidence>
<dbReference type="Proteomes" id="UP000007721">
    <property type="component" value="Chromosome"/>
</dbReference>
<dbReference type="PANTHER" id="PTHR30160:SF7">
    <property type="entry name" value="ADP-HEPTOSE--LPS HEPTOSYLTRANSFERASE 2"/>
    <property type="match status" value="1"/>
</dbReference>
<proteinExistence type="inferred from homology"/>
<evidence type="ECO:0000256" key="5">
    <source>
        <dbReference type="ARBA" id="ARBA00047503"/>
    </source>
</evidence>
<dbReference type="EMBL" id="CP001390">
    <property type="protein sequence ID" value="ACM20466.1"/>
    <property type="molecule type" value="Genomic_DNA"/>
</dbReference>
<dbReference type="SUPFAM" id="SSF53756">
    <property type="entry name" value="UDP-Glycosyltransferase/glycogen phosphorylase"/>
    <property type="match status" value="1"/>
</dbReference>
<reference evidence="6 7" key="1">
    <citation type="submission" date="2009-01" db="EMBL/GenBank/DDBJ databases">
        <title>Complete sequence of Geobacter sp. FRC-32.</title>
        <authorList>
            <consortium name="US DOE Joint Genome Institute"/>
            <person name="Lucas S."/>
            <person name="Copeland A."/>
            <person name="Lapidus A."/>
            <person name="Glavina del Rio T."/>
            <person name="Dalin E."/>
            <person name="Tice H."/>
            <person name="Bruce D."/>
            <person name="Goodwin L."/>
            <person name="Pitluck S."/>
            <person name="Saunders E."/>
            <person name="Brettin T."/>
            <person name="Detter J.C."/>
            <person name="Han C."/>
            <person name="Larimer F."/>
            <person name="Land M."/>
            <person name="Hauser L."/>
            <person name="Kyrpides N."/>
            <person name="Ovchinnikova G."/>
            <person name="Kostka J."/>
            <person name="Richardson P."/>
        </authorList>
    </citation>
    <scope>NUCLEOTIDE SEQUENCE [LARGE SCALE GENOMIC DNA]</scope>
    <source>
        <strain evidence="7">DSM 22248 / JCM 15807 / FRC-32</strain>
    </source>
</reference>
<dbReference type="EC" id="2.4.99.24" evidence="4"/>
<dbReference type="eggNOG" id="COG0859">
    <property type="taxonomic scope" value="Bacteria"/>
</dbReference>
<dbReference type="Gene3D" id="3.40.50.2000">
    <property type="entry name" value="Glycogen Phosphorylase B"/>
    <property type="match status" value="2"/>
</dbReference>
<dbReference type="OrthoDB" id="9797795at2"/>
<dbReference type="InterPro" id="IPR051199">
    <property type="entry name" value="LPS_LOS_Heptosyltrfase"/>
</dbReference>
<dbReference type="NCBIfam" id="TIGR02195">
    <property type="entry name" value="heptsyl_trn_II"/>
    <property type="match status" value="1"/>
</dbReference>
<name>B9M8X0_GEODF</name>
<keyword evidence="2 6" id="KW-0808">Transferase</keyword>
<comment type="catalytic activity">
    <reaction evidence="5">
        <text>an L-alpha-D-Hep-(1-&gt;5)-[alpha-Kdo-(2-&gt;4)]-alpha-Kdo-(2-&gt;6)-lipid A + ADP-L-glycero-beta-D-manno-heptose = an L-alpha-D-Hep-(1-&gt;3)-L-alpha-D-Hep-(1-&gt;5)-[alpha-Kdo-(2-&gt;4)]-alpha-Kdo-(2-&gt;6)-lipid A + ADP + H(+)</text>
        <dbReference type="Rhea" id="RHEA:74071"/>
        <dbReference type="ChEBI" id="CHEBI:15378"/>
        <dbReference type="ChEBI" id="CHEBI:61506"/>
        <dbReference type="ChEBI" id="CHEBI:193068"/>
        <dbReference type="ChEBI" id="CHEBI:193069"/>
        <dbReference type="ChEBI" id="CHEBI:456216"/>
        <dbReference type="EC" id="2.4.99.24"/>
    </reaction>
</comment>